<dbReference type="AlphaFoldDB" id="A0A3S3Z2I9"/>
<dbReference type="RefSeq" id="WP_128534244.1">
    <property type="nucleotide sequence ID" value="NZ_SBIW01000005.1"/>
</dbReference>
<gene>
    <name evidence="1" type="ORF">EPL05_12140</name>
</gene>
<sequence>MVLAVILIRYNGQDWKYADLKSNGGNAISYKITLNDGTQIWQLATLNHTPDGWKIETIDNQKISYSATSIKAREYWEHSKLPLITPLDLENITKQKLESHIGQFIIVSGYLCTFDDKNKEVMIRLNVFFDKSIGLRTNRGVDSGLR</sequence>
<protein>
    <submittedName>
        <fullName evidence="1">Uncharacterized protein</fullName>
    </submittedName>
</protein>
<reference evidence="1 2" key="1">
    <citation type="submission" date="2019-01" db="EMBL/GenBank/DDBJ databases">
        <title>Mucilaginibacter antarcticum sp. nov., isolated from antarctic soil.</title>
        <authorList>
            <person name="Yan Y.-Q."/>
            <person name="Du Z.-J."/>
        </authorList>
    </citation>
    <scope>NUCLEOTIDE SEQUENCE [LARGE SCALE GENOMIC DNA]</scope>
    <source>
        <strain evidence="1 2">F01003</strain>
    </source>
</reference>
<comment type="caution">
    <text evidence="1">The sequence shown here is derived from an EMBL/GenBank/DDBJ whole genome shotgun (WGS) entry which is preliminary data.</text>
</comment>
<organism evidence="1 2">
    <name type="scientific">Mucilaginibacter gilvus</name>
    <dbReference type="NCBI Taxonomy" id="2305909"/>
    <lineage>
        <taxon>Bacteria</taxon>
        <taxon>Pseudomonadati</taxon>
        <taxon>Bacteroidota</taxon>
        <taxon>Sphingobacteriia</taxon>
        <taxon>Sphingobacteriales</taxon>
        <taxon>Sphingobacteriaceae</taxon>
        <taxon>Mucilaginibacter</taxon>
    </lineage>
</organism>
<proteinExistence type="predicted"/>
<accession>A0A3S3Z2I9</accession>
<evidence type="ECO:0000313" key="2">
    <source>
        <dbReference type="Proteomes" id="UP000286701"/>
    </source>
</evidence>
<name>A0A3S3Z2I9_9SPHI</name>
<dbReference type="EMBL" id="SBIW01000005">
    <property type="protein sequence ID" value="RWY51623.1"/>
    <property type="molecule type" value="Genomic_DNA"/>
</dbReference>
<keyword evidence="2" id="KW-1185">Reference proteome</keyword>
<dbReference type="Proteomes" id="UP000286701">
    <property type="component" value="Unassembled WGS sequence"/>
</dbReference>
<evidence type="ECO:0000313" key="1">
    <source>
        <dbReference type="EMBL" id="RWY51623.1"/>
    </source>
</evidence>